<gene>
    <name evidence="4" type="ORF">EVEC_LOCUS6642</name>
</gene>
<dbReference type="Gene3D" id="3.30.420.40">
    <property type="match status" value="2"/>
</dbReference>
<dbReference type="STRING" id="51028.A0A3P6IX94"/>
<evidence type="ECO:0000256" key="3">
    <source>
        <dbReference type="ARBA" id="ARBA00022777"/>
    </source>
</evidence>
<proteinExistence type="inferred from homology"/>
<dbReference type="PANTHER" id="PTHR10196">
    <property type="entry name" value="SUGAR KINASE"/>
    <property type="match status" value="1"/>
</dbReference>
<evidence type="ECO:0000256" key="2">
    <source>
        <dbReference type="ARBA" id="ARBA00022679"/>
    </source>
</evidence>
<dbReference type="CDD" id="cd07777">
    <property type="entry name" value="ASKHA_NBD_FGGY_SHK"/>
    <property type="match status" value="1"/>
</dbReference>
<dbReference type="PANTHER" id="PTHR10196:SF67">
    <property type="entry name" value="SEDOHEPTULOKINASE"/>
    <property type="match status" value="1"/>
</dbReference>
<dbReference type="GO" id="GO:0005829">
    <property type="term" value="C:cytosol"/>
    <property type="evidence" value="ECO:0007669"/>
    <property type="project" value="TreeGrafter"/>
</dbReference>
<keyword evidence="5" id="KW-1185">Reference proteome</keyword>
<dbReference type="InterPro" id="IPR043129">
    <property type="entry name" value="ATPase_NBD"/>
</dbReference>
<organism evidence="4 5">
    <name type="scientific">Enterobius vermicularis</name>
    <name type="common">Human pinworm</name>
    <dbReference type="NCBI Taxonomy" id="51028"/>
    <lineage>
        <taxon>Eukaryota</taxon>
        <taxon>Metazoa</taxon>
        <taxon>Ecdysozoa</taxon>
        <taxon>Nematoda</taxon>
        <taxon>Chromadorea</taxon>
        <taxon>Rhabditida</taxon>
        <taxon>Spirurina</taxon>
        <taxon>Oxyuridomorpha</taxon>
        <taxon>Oxyuroidea</taxon>
        <taxon>Oxyuridae</taxon>
        <taxon>Enterobius</taxon>
    </lineage>
</organism>
<accession>A0A3P6IX94</accession>
<keyword evidence="3" id="KW-0418">Kinase</keyword>
<sequence>MLRILESISQQHKAAVVNADRSRNEQNVEKIFTTIQQLLFSLGTALSTVETVCVSGQMHGIVLWNGAALLQGKFYCSPLITWMDTRASTEFIDSLPKLDFFLCILTSPVFICDDFEFFGSKEYDLHPGYGTVSLAWLHKFGQIDKQWDCCGTVMDMFNCYLGNLRKPLMGIQNAFSWGYCTLDGQWTAPVNFESVLPLYLLPEVVDSSKVIGEVQNANFAIPLGVKLFASLGDLQSTVYLLLHKDTHIKSAFLSLGTSAQLGCIERKATSHPLLTVPFFDGDCLVVAASMNGGNVLEFLANKILDWASTLTSRTDLQVDLNCFERILQQPYKPSSLRVSPTFFRERSQDIPSLISGLCDETNLTSLFQESCIGVIRNLTRMFPPDLLREFGVSRLVLAGNASQQCYMTAIKESFDGFDIVTGCDDVLFSASYGAALFAAKQWKKLRDFK</sequence>
<evidence type="ECO:0000256" key="1">
    <source>
        <dbReference type="ARBA" id="ARBA00009156"/>
    </source>
</evidence>
<keyword evidence="2" id="KW-0808">Transferase</keyword>
<dbReference type="GO" id="GO:0006071">
    <property type="term" value="P:glycerol metabolic process"/>
    <property type="evidence" value="ECO:0007669"/>
    <property type="project" value="TreeGrafter"/>
</dbReference>
<dbReference type="Proteomes" id="UP000274131">
    <property type="component" value="Unassembled WGS sequence"/>
</dbReference>
<comment type="similarity">
    <text evidence="1">Belongs to the FGGY kinase family.</text>
</comment>
<dbReference type="AlphaFoldDB" id="A0A3P6IX94"/>
<evidence type="ECO:0000313" key="4">
    <source>
        <dbReference type="EMBL" id="VDD91891.1"/>
    </source>
</evidence>
<evidence type="ECO:0008006" key="6">
    <source>
        <dbReference type="Google" id="ProtNLM"/>
    </source>
</evidence>
<dbReference type="GO" id="GO:0050277">
    <property type="term" value="F:sedoheptulokinase activity"/>
    <property type="evidence" value="ECO:0007669"/>
    <property type="project" value="TreeGrafter"/>
</dbReference>
<dbReference type="EMBL" id="UXUI01008592">
    <property type="protein sequence ID" value="VDD91891.1"/>
    <property type="molecule type" value="Genomic_DNA"/>
</dbReference>
<reference evidence="4 5" key="1">
    <citation type="submission" date="2018-10" db="EMBL/GenBank/DDBJ databases">
        <authorList>
            <consortium name="Pathogen Informatics"/>
        </authorList>
    </citation>
    <scope>NUCLEOTIDE SEQUENCE [LARGE SCALE GENOMIC DNA]</scope>
</reference>
<evidence type="ECO:0000313" key="5">
    <source>
        <dbReference type="Proteomes" id="UP000274131"/>
    </source>
</evidence>
<protein>
    <recommendedName>
        <fullName evidence="6">FGGY_N domain-containing protein</fullName>
    </recommendedName>
</protein>
<dbReference type="SUPFAM" id="SSF53067">
    <property type="entry name" value="Actin-like ATPase domain"/>
    <property type="match status" value="2"/>
</dbReference>
<dbReference type="OrthoDB" id="10264182at2759"/>
<name>A0A3P6IX94_ENTVE</name>